<name>A0A6A5T8U2_9PLEO</name>
<evidence type="ECO:0000313" key="3">
    <source>
        <dbReference type="EMBL" id="KAF1948638.1"/>
    </source>
</evidence>
<protein>
    <recommendedName>
        <fullName evidence="2">Nephrocystin 3-like N-terminal domain-containing protein</fullName>
    </recommendedName>
</protein>
<dbReference type="Gene3D" id="3.40.50.300">
    <property type="entry name" value="P-loop containing nucleotide triphosphate hydrolases"/>
    <property type="match status" value="1"/>
</dbReference>
<sequence length="529" mass="60142">MDPATAVSLVAGIIQFVDLGGKIFKGVREVRQSSSGVTEDTRRTTDVVTEMRNLACKLENPGGGARNDNERALQKLAAECRLEQKLAGCRSQLGVHIKRLISLTKSSRFQSDIVADLQEQFQILQQGVHISTIGAEVQQQLKSLFELPAYVRTAFLQQSFLRGLEFADMRTRYEVVDEAHFKTFRWVLEDNPNAQPSAVRSARETFIRWLSTGDGAFHIIGKIGSGKSTLMKFLSTHSRVQEELQMWAGKRKLVLANFFFWKPGSTLQKSAKGLLRSLLHDVLREAPELTSSLFPTEWEIEYGKPSKRHCLDSSQSFSDSAIRNAFSILLKQKSIYETHRFCFFLDALDEYEGPPHEDHTDMIRLLNSWLLTSRGGVKIRVSSREYAVFEGAFDLEKRFRLQDLTSGDRERYVQERLHGIPDKIERERLVRDVVGRSDGVFLWTVLVVKALRECIGNGQGPKAIEQELSSYPTELDELFVKLLSSIRLSAKRMAFQIFAMIEDMTARKTTLPLLSCLFLDNYNDNPKFA</sequence>
<dbReference type="InterPro" id="IPR056884">
    <property type="entry name" value="NPHP3-like_N"/>
</dbReference>
<dbReference type="PANTHER" id="PTHR10039">
    <property type="entry name" value="AMELOGENIN"/>
    <property type="match status" value="1"/>
</dbReference>
<reference evidence="3" key="1">
    <citation type="journal article" date="2020" name="Stud. Mycol.">
        <title>101 Dothideomycetes genomes: a test case for predicting lifestyles and emergence of pathogens.</title>
        <authorList>
            <person name="Haridas S."/>
            <person name="Albert R."/>
            <person name="Binder M."/>
            <person name="Bloem J."/>
            <person name="Labutti K."/>
            <person name="Salamov A."/>
            <person name="Andreopoulos B."/>
            <person name="Baker S."/>
            <person name="Barry K."/>
            <person name="Bills G."/>
            <person name="Bluhm B."/>
            <person name="Cannon C."/>
            <person name="Castanera R."/>
            <person name="Culley D."/>
            <person name="Daum C."/>
            <person name="Ezra D."/>
            <person name="Gonzalez J."/>
            <person name="Henrissat B."/>
            <person name="Kuo A."/>
            <person name="Liang C."/>
            <person name="Lipzen A."/>
            <person name="Lutzoni F."/>
            <person name="Magnuson J."/>
            <person name="Mondo S."/>
            <person name="Nolan M."/>
            <person name="Ohm R."/>
            <person name="Pangilinan J."/>
            <person name="Park H.-J."/>
            <person name="Ramirez L."/>
            <person name="Alfaro M."/>
            <person name="Sun H."/>
            <person name="Tritt A."/>
            <person name="Yoshinaga Y."/>
            <person name="Zwiers L.-H."/>
            <person name="Turgeon B."/>
            <person name="Goodwin S."/>
            <person name="Spatafora J."/>
            <person name="Crous P."/>
            <person name="Grigoriev I."/>
        </authorList>
    </citation>
    <scope>NUCLEOTIDE SEQUENCE</scope>
    <source>
        <strain evidence="3">CBS 675.92</strain>
    </source>
</reference>
<evidence type="ECO:0000259" key="2">
    <source>
        <dbReference type="Pfam" id="PF24883"/>
    </source>
</evidence>
<accession>A0A6A5T8U2</accession>
<dbReference type="PANTHER" id="PTHR10039:SF5">
    <property type="entry name" value="NACHT DOMAIN-CONTAINING PROTEIN"/>
    <property type="match status" value="1"/>
</dbReference>
<organism evidence="3 4">
    <name type="scientific">Byssothecium circinans</name>
    <dbReference type="NCBI Taxonomy" id="147558"/>
    <lineage>
        <taxon>Eukaryota</taxon>
        <taxon>Fungi</taxon>
        <taxon>Dikarya</taxon>
        <taxon>Ascomycota</taxon>
        <taxon>Pezizomycotina</taxon>
        <taxon>Dothideomycetes</taxon>
        <taxon>Pleosporomycetidae</taxon>
        <taxon>Pleosporales</taxon>
        <taxon>Massarineae</taxon>
        <taxon>Massarinaceae</taxon>
        <taxon>Byssothecium</taxon>
    </lineage>
</organism>
<feature type="domain" description="Nephrocystin 3-like N-terminal" evidence="2">
    <location>
        <begin position="203"/>
        <end position="384"/>
    </location>
</feature>
<dbReference type="InterPro" id="IPR027417">
    <property type="entry name" value="P-loop_NTPase"/>
</dbReference>
<dbReference type="OrthoDB" id="443402at2759"/>
<proteinExistence type="predicted"/>
<evidence type="ECO:0000313" key="4">
    <source>
        <dbReference type="Proteomes" id="UP000800035"/>
    </source>
</evidence>
<dbReference type="EMBL" id="ML977052">
    <property type="protein sequence ID" value="KAF1948638.1"/>
    <property type="molecule type" value="Genomic_DNA"/>
</dbReference>
<keyword evidence="1" id="KW-0677">Repeat</keyword>
<keyword evidence="4" id="KW-1185">Reference proteome</keyword>
<dbReference type="AlphaFoldDB" id="A0A6A5T8U2"/>
<gene>
    <name evidence="3" type="ORF">CC80DRAFT_583733</name>
</gene>
<dbReference type="Pfam" id="PF24883">
    <property type="entry name" value="NPHP3_N"/>
    <property type="match status" value="1"/>
</dbReference>
<evidence type="ECO:0000256" key="1">
    <source>
        <dbReference type="ARBA" id="ARBA00022737"/>
    </source>
</evidence>
<dbReference type="SUPFAM" id="SSF52540">
    <property type="entry name" value="P-loop containing nucleoside triphosphate hydrolases"/>
    <property type="match status" value="1"/>
</dbReference>
<dbReference type="Proteomes" id="UP000800035">
    <property type="component" value="Unassembled WGS sequence"/>
</dbReference>
<feature type="non-terminal residue" evidence="3">
    <location>
        <position position="529"/>
    </location>
</feature>